<dbReference type="CDD" id="cd00830">
    <property type="entry name" value="KAS_III"/>
    <property type="match status" value="1"/>
</dbReference>
<dbReference type="InterPro" id="IPR013751">
    <property type="entry name" value="ACP_syn_III_N"/>
</dbReference>
<dbReference type="InterPro" id="IPR016039">
    <property type="entry name" value="Thiolase-like"/>
</dbReference>
<feature type="compositionally biased region" description="Polar residues" evidence="10">
    <location>
        <begin position="1"/>
        <end position="10"/>
    </location>
</feature>
<protein>
    <submittedName>
        <fullName evidence="13">3-oxoacyl-[acyl-carrier-protein] synthase, KASIII</fullName>
        <ecNumber evidence="13">2.3.1.180</ecNumber>
    </submittedName>
</protein>
<feature type="domain" description="Beta-ketoacyl-[acyl-carrier-protein] synthase III N-terminal" evidence="12">
    <location>
        <begin position="124"/>
        <end position="200"/>
    </location>
</feature>
<dbReference type="InterPro" id="IPR004655">
    <property type="entry name" value="FabH"/>
</dbReference>
<reference evidence="13" key="1">
    <citation type="submission" date="2020-02" db="EMBL/GenBank/DDBJ databases">
        <authorList>
            <person name="Meier V. D."/>
        </authorList>
    </citation>
    <scope>NUCLEOTIDE SEQUENCE</scope>
    <source>
        <strain evidence="13">AVDCRST_MAG75</strain>
    </source>
</reference>
<keyword evidence="7" id="KW-0443">Lipid metabolism</keyword>
<organism evidence="13">
    <name type="scientific">uncultured Propionibacteriaceae bacterium</name>
    <dbReference type="NCBI Taxonomy" id="257457"/>
    <lineage>
        <taxon>Bacteria</taxon>
        <taxon>Bacillati</taxon>
        <taxon>Actinomycetota</taxon>
        <taxon>Actinomycetes</taxon>
        <taxon>Propionibacteriales</taxon>
        <taxon>Propionibacteriaceae</taxon>
        <taxon>environmental samples</taxon>
    </lineage>
</organism>
<keyword evidence="8" id="KW-0275">Fatty acid biosynthesis</keyword>
<keyword evidence="5 13" id="KW-0808">Transferase</keyword>
<comment type="pathway">
    <text evidence="1">Lipid metabolism.</text>
</comment>
<evidence type="ECO:0000256" key="9">
    <source>
        <dbReference type="ARBA" id="ARBA00023315"/>
    </source>
</evidence>
<dbReference type="GO" id="GO:0006633">
    <property type="term" value="P:fatty acid biosynthetic process"/>
    <property type="evidence" value="ECO:0007669"/>
    <property type="project" value="UniProtKB-KW"/>
</dbReference>
<evidence type="ECO:0000256" key="1">
    <source>
        <dbReference type="ARBA" id="ARBA00005189"/>
    </source>
</evidence>
<evidence type="ECO:0000259" key="11">
    <source>
        <dbReference type="Pfam" id="PF08541"/>
    </source>
</evidence>
<dbReference type="EC" id="2.3.1.180" evidence="13"/>
<dbReference type="InterPro" id="IPR013747">
    <property type="entry name" value="ACP_syn_III_C"/>
</dbReference>
<evidence type="ECO:0000256" key="10">
    <source>
        <dbReference type="SAM" id="MobiDB-lite"/>
    </source>
</evidence>
<dbReference type="GO" id="GO:0033818">
    <property type="term" value="F:beta-ketoacyl-acyl-carrier-protein synthase III activity"/>
    <property type="evidence" value="ECO:0007669"/>
    <property type="project" value="UniProtKB-EC"/>
</dbReference>
<keyword evidence="3" id="KW-0963">Cytoplasm</keyword>
<evidence type="ECO:0000256" key="7">
    <source>
        <dbReference type="ARBA" id="ARBA00023098"/>
    </source>
</evidence>
<feature type="region of interest" description="Disordered" evidence="10">
    <location>
        <begin position="1"/>
        <end position="23"/>
    </location>
</feature>
<dbReference type="NCBIfam" id="TIGR00747">
    <property type="entry name" value="fabH"/>
    <property type="match status" value="1"/>
</dbReference>
<evidence type="ECO:0000256" key="4">
    <source>
        <dbReference type="ARBA" id="ARBA00022516"/>
    </source>
</evidence>
<sequence length="336" mass="35291">MSETSLSTASPKPVHSTPVRSELVGVGHYQPSRVLTNAELATMVETSDEWIRQRTGIETRHIAAEDETATDLAVHAARAALADSGLAATDIDMIVVATCTAEDRSPNSAGRVSLALGATQPVIMDINAACSGFAHALAVADQAIRAEAATTAIVIGTEKLSAFTDWTDRSTCVLTADAAGAFVITRSEHPGVSAVTWGSEPGLAPAVRIEAPSNTFVQDGKAVFRWAISQAARYARQTVERSGYEMADIRALVSHQANLRIIEPLARQLGLENALVATDVTASGNTSAASIPLAFSKMWHNGELPPDSPVLLFGFGGGFAYAGQVVRTPRRLAEGS</sequence>
<dbReference type="Pfam" id="PF08545">
    <property type="entry name" value="ACP_syn_III"/>
    <property type="match status" value="1"/>
</dbReference>
<evidence type="ECO:0000256" key="2">
    <source>
        <dbReference type="ARBA" id="ARBA00008642"/>
    </source>
</evidence>
<evidence type="ECO:0000256" key="5">
    <source>
        <dbReference type="ARBA" id="ARBA00022679"/>
    </source>
</evidence>
<dbReference type="PANTHER" id="PTHR34069">
    <property type="entry name" value="3-OXOACYL-[ACYL-CARRIER-PROTEIN] SYNTHASE 3"/>
    <property type="match status" value="1"/>
</dbReference>
<name>A0A6J4P8D8_9ACTN</name>
<evidence type="ECO:0000256" key="3">
    <source>
        <dbReference type="ARBA" id="ARBA00022490"/>
    </source>
</evidence>
<feature type="domain" description="Beta-ketoacyl-[acyl-carrier-protein] synthase III C-terminal" evidence="11">
    <location>
        <begin position="240"/>
        <end position="327"/>
    </location>
</feature>
<comment type="similarity">
    <text evidence="2">Belongs to the thiolase-like superfamily. FabH family.</text>
</comment>
<evidence type="ECO:0000259" key="12">
    <source>
        <dbReference type="Pfam" id="PF08545"/>
    </source>
</evidence>
<dbReference type="Gene3D" id="3.40.47.10">
    <property type="match status" value="1"/>
</dbReference>
<accession>A0A6J4P8D8</accession>
<keyword evidence="6" id="KW-0276">Fatty acid metabolism</keyword>
<dbReference type="AlphaFoldDB" id="A0A6J4P8D8"/>
<dbReference type="GO" id="GO:0004315">
    <property type="term" value="F:3-oxoacyl-[acyl-carrier-protein] synthase activity"/>
    <property type="evidence" value="ECO:0007669"/>
    <property type="project" value="InterPro"/>
</dbReference>
<keyword evidence="4" id="KW-0444">Lipid biosynthesis</keyword>
<keyword evidence="9 13" id="KW-0012">Acyltransferase</keyword>
<dbReference type="NCBIfam" id="NF006829">
    <property type="entry name" value="PRK09352.1"/>
    <property type="match status" value="1"/>
</dbReference>
<dbReference type="PANTHER" id="PTHR34069:SF2">
    <property type="entry name" value="BETA-KETOACYL-[ACYL-CARRIER-PROTEIN] SYNTHASE III"/>
    <property type="match status" value="1"/>
</dbReference>
<dbReference type="Pfam" id="PF08541">
    <property type="entry name" value="ACP_syn_III_C"/>
    <property type="match status" value="1"/>
</dbReference>
<dbReference type="GO" id="GO:0044550">
    <property type="term" value="P:secondary metabolite biosynthetic process"/>
    <property type="evidence" value="ECO:0007669"/>
    <property type="project" value="TreeGrafter"/>
</dbReference>
<dbReference type="SUPFAM" id="SSF53901">
    <property type="entry name" value="Thiolase-like"/>
    <property type="match status" value="1"/>
</dbReference>
<evidence type="ECO:0000313" key="13">
    <source>
        <dbReference type="EMBL" id="CAA9405573.1"/>
    </source>
</evidence>
<gene>
    <name evidence="13" type="ORF">AVDCRST_MAG75-2417</name>
</gene>
<dbReference type="EMBL" id="CADCUO010000168">
    <property type="protein sequence ID" value="CAA9405573.1"/>
    <property type="molecule type" value="Genomic_DNA"/>
</dbReference>
<evidence type="ECO:0000256" key="8">
    <source>
        <dbReference type="ARBA" id="ARBA00023160"/>
    </source>
</evidence>
<proteinExistence type="inferred from homology"/>
<evidence type="ECO:0000256" key="6">
    <source>
        <dbReference type="ARBA" id="ARBA00022832"/>
    </source>
</evidence>